<dbReference type="CDD" id="cd06558">
    <property type="entry name" value="crotonase-like"/>
    <property type="match status" value="1"/>
</dbReference>
<proteinExistence type="inferred from homology"/>
<keyword evidence="8" id="KW-0443">Lipid metabolism</keyword>
<protein>
    <submittedName>
        <fullName evidence="17">Fatty acid oxidation complex subunit alpha 2</fullName>
        <ecNumber evidence="17">1.1.1.35</ecNumber>
        <ecNumber evidence="17">4.2.1.17</ecNumber>
        <ecNumber evidence="17">5.3.3.8</ecNumber>
    </submittedName>
</protein>
<keyword evidence="12" id="KW-0511">Multifunctional enzyme</keyword>
<dbReference type="eggNOG" id="COG1024">
    <property type="taxonomic scope" value="Bacteria"/>
</dbReference>
<comment type="subcellular location">
    <subcellularLocation>
        <location evidence="1">Peroxisome</location>
    </subcellularLocation>
</comment>
<dbReference type="InterPro" id="IPR036291">
    <property type="entry name" value="NAD(P)-bd_dom_sf"/>
</dbReference>
<dbReference type="SUPFAM" id="SSF51735">
    <property type="entry name" value="NAD(P)-binding Rossmann-fold domains"/>
    <property type="match status" value="1"/>
</dbReference>
<keyword evidence="9" id="KW-0576">Peroxisome</keyword>
<dbReference type="PATRIC" id="fig|762376.5.peg.5396"/>
<organism evidence="17 18">
    <name type="scientific">Achromobacter xylosoxidans (strain A8)</name>
    <dbReference type="NCBI Taxonomy" id="762376"/>
    <lineage>
        <taxon>Bacteria</taxon>
        <taxon>Pseudomonadati</taxon>
        <taxon>Pseudomonadota</taxon>
        <taxon>Betaproteobacteria</taxon>
        <taxon>Burkholderiales</taxon>
        <taxon>Alcaligenaceae</taxon>
        <taxon>Achromobacter</taxon>
    </lineage>
</organism>
<dbReference type="Gene3D" id="1.10.1040.50">
    <property type="match status" value="1"/>
</dbReference>
<dbReference type="AlphaFoldDB" id="E3HVC2"/>
<evidence type="ECO:0000256" key="12">
    <source>
        <dbReference type="ARBA" id="ARBA00023268"/>
    </source>
</evidence>
<dbReference type="InterPro" id="IPR029045">
    <property type="entry name" value="ClpP/crotonase-like_dom_sf"/>
</dbReference>
<dbReference type="Pfam" id="PF02737">
    <property type="entry name" value="3HCDH_N"/>
    <property type="match status" value="1"/>
</dbReference>
<dbReference type="EMBL" id="CP002287">
    <property type="protein sequence ID" value="ADP18695.1"/>
    <property type="molecule type" value="Genomic_DNA"/>
</dbReference>
<dbReference type="UniPathway" id="UPA00659"/>
<dbReference type="Pfam" id="PF00378">
    <property type="entry name" value="ECH_1"/>
    <property type="match status" value="1"/>
</dbReference>
<keyword evidence="10 17" id="KW-0413">Isomerase</keyword>
<dbReference type="Pfam" id="PF00725">
    <property type="entry name" value="3HCDH"/>
    <property type="match status" value="2"/>
</dbReference>
<dbReference type="Gene3D" id="3.90.226.10">
    <property type="entry name" value="2-enoyl-CoA Hydratase, Chain A, domain 1"/>
    <property type="match status" value="1"/>
</dbReference>
<dbReference type="Gene3D" id="3.40.50.720">
    <property type="entry name" value="NAD(P)-binding Rossmann-like Domain"/>
    <property type="match status" value="1"/>
</dbReference>
<dbReference type="GO" id="GO:0006635">
    <property type="term" value="P:fatty acid beta-oxidation"/>
    <property type="evidence" value="ECO:0007669"/>
    <property type="project" value="UniProtKB-UniPathway"/>
</dbReference>
<evidence type="ECO:0000256" key="1">
    <source>
        <dbReference type="ARBA" id="ARBA00004275"/>
    </source>
</evidence>
<dbReference type="PROSITE" id="PS00166">
    <property type="entry name" value="ENOYL_COA_HYDRATASE"/>
    <property type="match status" value="1"/>
</dbReference>
<dbReference type="InterPro" id="IPR001753">
    <property type="entry name" value="Enoyl-CoA_hydra/iso"/>
</dbReference>
<dbReference type="GO" id="GO:0070403">
    <property type="term" value="F:NAD+ binding"/>
    <property type="evidence" value="ECO:0007669"/>
    <property type="project" value="InterPro"/>
</dbReference>
<comment type="catalytic activity">
    <reaction evidence="13">
        <text>a (3S)-3-hydroxyacyl-CoA + NAD(+) = a 3-oxoacyl-CoA + NADH + H(+)</text>
        <dbReference type="Rhea" id="RHEA:22432"/>
        <dbReference type="ChEBI" id="CHEBI:15378"/>
        <dbReference type="ChEBI" id="CHEBI:57318"/>
        <dbReference type="ChEBI" id="CHEBI:57540"/>
        <dbReference type="ChEBI" id="CHEBI:57945"/>
        <dbReference type="ChEBI" id="CHEBI:90726"/>
        <dbReference type="EC" id="1.1.1.35"/>
    </reaction>
</comment>
<evidence type="ECO:0000256" key="9">
    <source>
        <dbReference type="ARBA" id="ARBA00023140"/>
    </source>
</evidence>
<sequence>MATPANQRIQATRQDDVLLLGLNHPPLNTLDHPLRQQVHEALQAAAQDASVQAIVLHGAQGNFSAGADIREFDQPRQAPWAGDVANLIAASSKPIVAALQGVALGGGLELALAAHARVGAANARLGLPEVKLGLLPGGGGTQRLPRLIGAAAALPLILEGRSVDGKAALTLGLLDQVCDEASLLDCAVRKARALCADHAAARRGAAAADDKQAGLAAVAAQRERLAAKPHSLPAQHLLLDCLQAALELPLQEGLKVEREAFLQCVASPEHKGLAHAFFAERLAGKSPAGAARPRPVQRAGVIGGGTMGAGIAVAMLDAGLDVVLIERDAASLQAGQERIDGVYQRQVNSGRLDAATREQRLSRLSTATDYAALAAVDLVVEAVFEDMDVKTQVFAQLDRVCKPGAILATNTSYLDINQIARSISRPQDVIGLHFFSPANIMKLLEIVVPEQVADDVVATGFALARRLGKVPVRAGVCDGFIGNRILYVYREAANHMMEDGASPYQIDQALERFGYAMGPFRTADLTGGDIGWATRKRKAATRPPEARYVQVADRLCERGWFGQKTGRGYYLYPERGQRGKPDAEVLALIDQERAARGIEARPFSDEDIVRRYMAALVNEAAKVLDDGIALRPADIDAALVNGYGFPRWRGGPMKYADDVGLAAVLADIESYAKEDAAFWAPSELLRRLAREGATFGKLNQPQ</sequence>
<dbReference type="InterPro" id="IPR018376">
    <property type="entry name" value="Enoyl-CoA_hyd/isom_CS"/>
</dbReference>
<feature type="domain" description="3-hydroxyacyl-CoA dehydrogenase C-terminal" evidence="15">
    <location>
        <begin position="479"/>
        <end position="572"/>
    </location>
</feature>
<dbReference type="PANTHER" id="PTHR23309:SF51">
    <property type="entry name" value="3-HYDROXYACYL-COA DEHYDROGENASE-RELATED"/>
    <property type="match status" value="1"/>
</dbReference>
<dbReference type="InterPro" id="IPR008927">
    <property type="entry name" value="6-PGluconate_DH-like_C_sf"/>
</dbReference>
<dbReference type="GO" id="GO:0004300">
    <property type="term" value="F:enoyl-CoA hydratase activity"/>
    <property type="evidence" value="ECO:0007669"/>
    <property type="project" value="UniProtKB-EC"/>
</dbReference>
<dbReference type="KEGG" id="axy:AXYL_05395"/>
<comment type="similarity">
    <text evidence="3">In the N-terminal section; belongs to the enoyl-CoA hydratase/isomerase family.</text>
</comment>
<dbReference type="GO" id="GO:0004165">
    <property type="term" value="F:delta(3)-delta(2)-enoyl-CoA isomerase activity"/>
    <property type="evidence" value="ECO:0007669"/>
    <property type="project" value="UniProtKB-EC"/>
</dbReference>
<evidence type="ECO:0000256" key="2">
    <source>
        <dbReference type="ARBA" id="ARBA00005005"/>
    </source>
</evidence>
<dbReference type="FunFam" id="3.40.50.720:FF:000009">
    <property type="entry name" value="Fatty oxidation complex, alpha subunit"/>
    <property type="match status" value="1"/>
</dbReference>
<dbReference type="EC" id="1.1.1.35" evidence="17"/>
<dbReference type="FunFam" id="1.10.1040.50:FF:000006">
    <property type="entry name" value="Peroxisomal bifunctional enzyme"/>
    <property type="match status" value="1"/>
</dbReference>
<dbReference type="EC" id="4.2.1.17" evidence="17"/>
<dbReference type="PANTHER" id="PTHR23309">
    <property type="entry name" value="3-HYDROXYACYL-COA DEHYROGENASE"/>
    <property type="match status" value="1"/>
</dbReference>
<evidence type="ECO:0000256" key="4">
    <source>
        <dbReference type="ARBA" id="ARBA00022832"/>
    </source>
</evidence>
<evidence type="ECO:0000256" key="13">
    <source>
        <dbReference type="ARBA" id="ARBA00049556"/>
    </source>
</evidence>
<evidence type="ECO:0000256" key="11">
    <source>
        <dbReference type="ARBA" id="ARBA00023239"/>
    </source>
</evidence>
<evidence type="ECO:0000256" key="7">
    <source>
        <dbReference type="ARBA" id="ARBA00023027"/>
    </source>
</evidence>
<comment type="pathway">
    <text evidence="2">Lipid metabolism; fatty acid beta-oxidation.</text>
</comment>
<dbReference type="RefSeq" id="WP_013395998.1">
    <property type="nucleotide sequence ID" value="NC_014640.1"/>
</dbReference>
<dbReference type="InterPro" id="IPR006108">
    <property type="entry name" value="3HC_DH_C"/>
</dbReference>
<evidence type="ECO:0000313" key="18">
    <source>
        <dbReference type="Proteomes" id="UP000006876"/>
    </source>
</evidence>
<dbReference type="InterPro" id="IPR006176">
    <property type="entry name" value="3-OHacyl-CoA_DH_NAD-bd"/>
</dbReference>
<reference evidence="17 18" key="1">
    <citation type="journal article" date="2011" name="J. Bacteriol.">
        <title>Complete genome sequence of the haloaromatic acid-degrading bacterium Achromobacter xylosoxidans A8.</title>
        <authorList>
            <person name="Strnad H."/>
            <person name="Ridl J."/>
            <person name="Paces J."/>
            <person name="Kolar M."/>
            <person name="Vlcek C."/>
            <person name="Paces V."/>
        </authorList>
    </citation>
    <scope>NUCLEOTIDE SEQUENCE [LARGE SCALE GENOMIC DNA]</scope>
    <source>
        <strain evidence="17 18">A8</strain>
    </source>
</reference>
<evidence type="ECO:0000259" key="15">
    <source>
        <dbReference type="Pfam" id="PF00725"/>
    </source>
</evidence>
<dbReference type="SUPFAM" id="SSF52096">
    <property type="entry name" value="ClpP/crotonase"/>
    <property type="match status" value="1"/>
</dbReference>
<keyword evidence="7" id="KW-0520">NAD</keyword>
<evidence type="ECO:0000256" key="8">
    <source>
        <dbReference type="ARBA" id="ARBA00023098"/>
    </source>
</evidence>
<dbReference type="HOGENOM" id="CLU_009834_16_3_4"/>
<evidence type="ECO:0000313" key="17">
    <source>
        <dbReference type="EMBL" id="ADP18695.1"/>
    </source>
</evidence>
<evidence type="ECO:0000256" key="5">
    <source>
        <dbReference type="ARBA" id="ARBA00022963"/>
    </source>
</evidence>
<keyword evidence="11 17" id="KW-0456">Lyase</keyword>
<dbReference type="Proteomes" id="UP000006876">
    <property type="component" value="Chromosome"/>
</dbReference>
<name>E3HVC2_ACHXA</name>
<feature type="domain" description="3-hydroxyacyl-CoA dehydrogenase NAD binding" evidence="16">
    <location>
        <begin position="299"/>
        <end position="474"/>
    </location>
</feature>
<dbReference type="OrthoDB" id="5287258at2"/>
<dbReference type="STRING" id="762376.AXYL_05395"/>
<dbReference type="GO" id="GO:0003857">
    <property type="term" value="F:(3S)-3-hydroxyacyl-CoA dehydrogenase (NAD+) activity"/>
    <property type="evidence" value="ECO:0007669"/>
    <property type="project" value="UniProtKB-EC"/>
</dbReference>
<evidence type="ECO:0000256" key="14">
    <source>
        <dbReference type="RuleBase" id="RU003707"/>
    </source>
</evidence>
<dbReference type="eggNOG" id="COG1250">
    <property type="taxonomic scope" value="Bacteria"/>
</dbReference>
<keyword evidence="4" id="KW-0276">Fatty acid metabolism</keyword>
<gene>
    <name evidence="17" type="primary">fadJ2</name>
    <name evidence="17" type="ordered locus">AXYL_05395</name>
</gene>
<comment type="similarity">
    <text evidence="14">Belongs to the enoyl-CoA hydratase/isomerase family.</text>
</comment>
<keyword evidence="6 17" id="KW-0560">Oxidoreductase</keyword>
<evidence type="ECO:0000256" key="10">
    <source>
        <dbReference type="ARBA" id="ARBA00023235"/>
    </source>
</evidence>
<dbReference type="EC" id="5.3.3.8" evidence="17"/>
<dbReference type="SUPFAM" id="SSF48179">
    <property type="entry name" value="6-phosphogluconate dehydrogenase C-terminal domain-like"/>
    <property type="match status" value="2"/>
</dbReference>
<accession>E3HVC2</accession>
<keyword evidence="5" id="KW-0442">Lipid degradation</keyword>
<evidence type="ECO:0000256" key="6">
    <source>
        <dbReference type="ARBA" id="ARBA00023002"/>
    </source>
</evidence>
<evidence type="ECO:0000256" key="3">
    <source>
        <dbReference type="ARBA" id="ARBA00008750"/>
    </source>
</evidence>
<feature type="domain" description="3-hydroxyacyl-CoA dehydrogenase C-terminal" evidence="15">
    <location>
        <begin position="608"/>
        <end position="693"/>
    </location>
</feature>
<evidence type="ECO:0000259" key="16">
    <source>
        <dbReference type="Pfam" id="PF02737"/>
    </source>
</evidence>